<evidence type="ECO:0000256" key="5">
    <source>
        <dbReference type="ARBA" id="ARBA00022771"/>
    </source>
</evidence>
<dbReference type="EMBL" id="CP144089">
    <property type="protein sequence ID" value="WWD02092.1"/>
    <property type="molecule type" value="Genomic_DNA"/>
</dbReference>
<keyword evidence="7" id="KW-0805">Transcription regulation</keyword>
<feature type="compositionally biased region" description="Low complexity" evidence="12">
    <location>
        <begin position="503"/>
        <end position="512"/>
    </location>
</feature>
<dbReference type="FunFam" id="3.30.160.60:FF:000072">
    <property type="entry name" value="zinc finger protein 143 isoform X1"/>
    <property type="match status" value="1"/>
</dbReference>
<feature type="region of interest" description="Disordered" evidence="12">
    <location>
        <begin position="309"/>
        <end position="329"/>
    </location>
</feature>
<keyword evidence="8" id="KW-0238">DNA-binding</keyword>
<keyword evidence="5 11" id="KW-0863">Zinc-finger</keyword>
<dbReference type="KEGG" id="ker:91098934"/>
<evidence type="ECO:0000256" key="8">
    <source>
        <dbReference type="ARBA" id="ARBA00023125"/>
    </source>
</evidence>
<sequence length="875" mass="94477">MPTVTVLPISHDRNSGHGLLSPHLPSHLSDNLPTCRPPSPRLIPTRTLSAHLRPISPMKSLSDPVDSQTESSLNTTSSGDDSDSSDTTETLGQLVNDHNHVGAGHDAHARPHICTYADCNKAFARKSDLARHFRIHTNDRPFTCTYRGCGKSFIQRSALTVHYRVHTGERPHHCETCNKAFADSSSLASHRRIHTGMRPYTCKVPGCGKPFARRNTLLKHWKRQHPHLPPPSTNTHRNNIHTPVPNVRTSSASFPSSNGEYYPATPSSASAPHGYATLHPSEGTAYPFSGGLSGGPIFGGASGQSSYVIPGHPGGYRPPQFYQSPQAQGSVALTPISTTASHFGDSIHQGSNSQTPSTPAAGGFGGDNKHQIHSGPASAHPGLSPSPGINQQSFSQVQYPSSFNSYSQSTGYSLSRFPSEGGGMIYTDGRAFGNMSQRSVSNPLEAPKFQPYMAAGPYGHVGGGFHPSQLAMPHNQHPQLLPSYYHSMHMGLQPRSANEVKSEFPSSPNGSSSDDDDEPLVALSEAPPSIALHPPTGPAMNMPFSAVESSNFGQFPNAQPQVLAVQQSSSGRLHSAPPTLQRFNSLPTVPTVNQWGQVNGYQSHSVGDAKSADEEWEDIADEMLSREASVADDTQVTPATVEHKTPMNNVEEGNQWGEPIEYPVPPLETRKNPFSSAASSSSTSSTLVGSSIHTLPPSHLPPISVFTHANQPMALTPINPNGFYPTPITPANWSHDGFKPHAVFESPAMVNHQQRSDRDQENDHSQDITLTTPPKWIEQQRKDGRTVSAVGLGIANVHFDDRENDIVVEGKEDRDWDPTCEGEDEKISEDDTVDDDGSDDEFVLGSRPKKGRNSTARGRGRGRGSRGMGVRRGRK</sequence>
<feature type="region of interest" description="Disordered" evidence="12">
    <location>
        <begin position="495"/>
        <end position="521"/>
    </location>
</feature>
<feature type="region of interest" description="Disordered" evidence="12">
    <location>
        <begin position="250"/>
        <end position="276"/>
    </location>
</feature>
<dbReference type="GeneID" id="91098934"/>
<dbReference type="GO" id="GO:0000981">
    <property type="term" value="F:DNA-binding transcription factor activity, RNA polymerase II-specific"/>
    <property type="evidence" value="ECO:0007669"/>
    <property type="project" value="UniProtKB-ARBA"/>
</dbReference>
<feature type="region of interest" description="Disordered" evidence="12">
    <location>
        <begin position="668"/>
        <end position="690"/>
    </location>
</feature>
<feature type="compositionally biased region" description="Acidic residues" evidence="12">
    <location>
        <begin position="818"/>
        <end position="842"/>
    </location>
</feature>
<evidence type="ECO:0000256" key="3">
    <source>
        <dbReference type="ARBA" id="ARBA00022723"/>
    </source>
</evidence>
<keyword evidence="9" id="KW-0804">Transcription</keyword>
<evidence type="ECO:0000256" key="1">
    <source>
        <dbReference type="ARBA" id="ARBA00004123"/>
    </source>
</evidence>
<dbReference type="InterPro" id="IPR013087">
    <property type="entry name" value="Znf_C2H2_type"/>
</dbReference>
<evidence type="ECO:0000256" key="11">
    <source>
        <dbReference type="PROSITE-ProRule" id="PRU00042"/>
    </source>
</evidence>
<name>A0AAX4K8W3_9TREE</name>
<feature type="compositionally biased region" description="Basic and acidic residues" evidence="12">
    <location>
        <begin position="754"/>
        <end position="766"/>
    </location>
</feature>
<dbReference type="FunFam" id="3.30.160.60:FF:000125">
    <property type="entry name" value="Putative zinc finger protein 143"/>
    <property type="match status" value="1"/>
</dbReference>
<evidence type="ECO:0000256" key="6">
    <source>
        <dbReference type="ARBA" id="ARBA00022833"/>
    </source>
</evidence>
<feature type="domain" description="C2H2-type" evidence="13">
    <location>
        <begin position="200"/>
        <end position="230"/>
    </location>
</feature>
<dbReference type="Pfam" id="PF00096">
    <property type="entry name" value="zf-C2H2"/>
    <property type="match status" value="4"/>
</dbReference>
<feature type="domain" description="C2H2-type" evidence="13">
    <location>
        <begin position="112"/>
        <end position="141"/>
    </location>
</feature>
<proteinExistence type="inferred from homology"/>
<dbReference type="AlphaFoldDB" id="A0AAX4K8W3"/>
<feature type="region of interest" description="Disordered" evidence="12">
    <location>
        <begin position="341"/>
        <end position="393"/>
    </location>
</feature>
<evidence type="ECO:0000313" key="15">
    <source>
        <dbReference type="Proteomes" id="UP001358614"/>
    </source>
</evidence>
<evidence type="ECO:0000313" key="14">
    <source>
        <dbReference type="EMBL" id="WWD02092.1"/>
    </source>
</evidence>
<evidence type="ECO:0000259" key="13">
    <source>
        <dbReference type="PROSITE" id="PS50157"/>
    </source>
</evidence>
<comment type="subcellular location">
    <subcellularLocation>
        <location evidence="1">Nucleus</location>
    </subcellularLocation>
</comment>
<reference evidence="14 15" key="1">
    <citation type="submission" date="2024-01" db="EMBL/GenBank/DDBJ databases">
        <title>Comparative genomics of Cryptococcus and Kwoniella reveals pathogenesis evolution and contrasting modes of karyotype evolution via chromosome fusion or intercentromeric recombination.</title>
        <authorList>
            <person name="Coelho M.A."/>
            <person name="David-Palma M."/>
            <person name="Shea T."/>
            <person name="Bowers K."/>
            <person name="McGinley-Smith S."/>
            <person name="Mohammad A.W."/>
            <person name="Gnirke A."/>
            <person name="Yurkov A.M."/>
            <person name="Nowrousian M."/>
            <person name="Sun S."/>
            <person name="Cuomo C.A."/>
            <person name="Heitman J."/>
        </authorList>
    </citation>
    <scope>NUCLEOTIDE SEQUENCE [LARGE SCALE GENOMIC DNA]</scope>
    <source>
        <strain evidence="14 15">PYCC6329</strain>
    </source>
</reference>
<comment type="similarity">
    <text evidence="2">Belongs to the krueppel C2H2-type zinc-finger protein family.</text>
</comment>
<organism evidence="14 15">
    <name type="scientific">Kwoniella europaea PYCC6329</name>
    <dbReference type="NCBI Taxonomy" id="1423913"/>
    <lineage>
        <taxon>Eukaryota</taxon>
        <taxon>Fungi</taxon>
        <taxon>Dikarya</taxon>
        <taxon>Basidiomycota</taxon>
        <taxon>Agaricomycotina</taxon>
        <taxon>Tremellomycetes</taxon>
        <taxon>Tremellales</taxon>
        <taxon>Cryptococcaceae</taxon>
        <taxon>Kwoniella</taxon>
    </lineage>
</organism>
<feature type="compositionally biased region" description="Polar residues" evidence="12">
    <location>
        <begin position="250"/>
        <end position="270"/>
    </location>
</feature>
<dbReference type="GO" id="GO:0008270">
    <property type="term" value="F:zinc ion binding"/>
    <property type="evidence" value="ECO:0007669"/>
    <property type="project" value="UniProtKB-KW"/>
</dbReference>
<evidence type="ECO:0000256" key="12">
    <source>
        <dbReference type="SAM" id="MobiDB-lite"/>
    </source>
</evidence>
<evidence type="ECO:0000256" key="10">
    <source>
        <dbReference type="ARBA" id="ARBA00023242"/>
    </source>
</evidence>
<protein>
    <recommendedName>
        <fullName evidence="13">C2H2-type domain-containing protein</fullName>
    </recommendedName>
</protein>
<dbReference type="Gene3D" id="3.30.160.60">
    <property type="entry name" value="Classic Zinc Finger"/>
    <property type="match status" value="4"/>
</dbReference>
<dbReference type="GO" id="GO:0005634">
    <property type="term" value="C:nucleus"/>
    <property type="evidence" value="ECO:0007669"/>
    <property type="project" value="UniProtKB-SubCell"/>
</dbReference>
<feature type="compositionally biased region" description="Polar residues" evidence="12">
    <location>
        <begin position="348"/>
        <end position="358"/>
    </location>
</feature>
<evidence type="ECO:0000256" key="2">
    <source>
        <dbReference type="ARBA" id="ARBA00006991"/>
    </source>
</evidence>
<feature type="compositionally biased region" description="Low complexity" evidence="12">
    <location>
        <begin position="16"/>
        <end position="25"/>
    </location>
</feature>
<feature type="compositionally biased region" description="Basic residues" evidence="12">
    <location>
        <begin position="847"/>
        <end position="875"/>
    </location>
</feature>
<gene>
    <name evidence="14" type="ORF">V865_000130</name>
</gene>
<feature type="compositionally biased region" description="Low complexity" evidence="12">
    <location>
        <begin position="675"/>
        <end position="686"/>
    </location>
</feature>
<dbReference type="SMART" id="SM00355">
    <property type="entry name" value="ZnF_C2H2"/>
    <property type="match status" value="4"/>
</dbReference>
<keyword evidence="4" id="KW-0677">Repeat</keyword>
<dbReference type="RefSeq" id="XP_066080059.1">
    <property type="nucleotide sequence ID" value="XM_066223962.1"/>
</dbReference>
<dbReference type="Proteomes" id="UP001358614">
    <property type="component" value="Chromosome 1"/>
</dbReference>
<feature type="region of interest" description="Disordered" evidence="12">
    <location>
        <begin position="1"/>
        <end position="25"/>
    </location>
</feature>
<evidence type="ECO:0000256" key="7">
    <source>
        <dbReference type="ARBA" id="ARBA00023015"/>
    </source>
</evidence>
<dbReference type="PANTHER" id="PTHR23235:SF120">
    <property type="entry name" value="KRUPPEL-LIKE FACTOR 15"/>
    <property type="match status" value="1"/>
</dbReference>
<dbReference type="GO" id="GO:0000978">
    <property type="term" value="F:RNA polymerase II cis-regulatory region sequence-specific DNA binding"/>
    <property type="evidence" value="ECO:0007669"/>
    <property type="project" value="TreeGrafter"/>
</dbReference>
<feature type="region of interest" description="Disordered" evidence="12">
    <location>
        <begin position="750"/>
        <end position="783"/>
    </location>
</feature>
<dbReference type="InterPro" id="IPR036236">
    <property type="entry name" value="Znf_C2H2_sf"/>
</dbReference>
<dbReference type="PROSITE" id="PS50157">
    <property type="entry name" value="ZINC_FINGER_C2H2_2"/>
    <property type="match status" value="4"/>
</dbReference>
<keyword evidence="6" id="KW-0862">Zinc</keyword>
<feature type="compositionally biased region" description="Basic and acidic residues" evidence="12">
    <location>
        <begin position="808"/>
        <end position="817"/>
    </location>
</feature>
<feature type="region of interest" description="Disordered" evidence="12">
    <location>
        <begin position="808"/>
        <end position="875"/>
    </location>
</feature>
<dbReference type="PANTHER" id="PTHR23235">
    <property type="entry name" value="KRUEPPEL-LIKE TRANSCRIPTION FACTOR"/>
    <property type="match status" value="1"/>
</dbReference>
<keyword evidence="10" id="KW-0539">Nucleus</keyword>
<dbReference type="SUPFAM" id="SSF57667">
    <property type="entry name" value="beta-beta-alpha zinc fingers"/>
    <property type="match status" value="2"/>
</dbReference>
<feature type="region of interest" description="Disordered" evidence="12">
    <location>
        <begin position="54"/>
        <end position="90"/>
    </location>
</feature>
<evidence type="ECO:0000256" key="9">
    <source>
        <dbReference type="ARBA" id="ARBA00023163"/>
    </source>
</evidence>
<accession>A0AAX4K8W3</accession>
<feature type="domain" description="C2H2-type" evidence="13">
    <location>
        <begin position="142"/>
        <end position="171"/>
    </location>
</feature>
<dbReference type="FunFam" id="3.30.160.60:FF:000931">
    <property type="entry name" value="zinc finger protein 697"/>
    <property type="match status" value="1"/>
</dbReference>
<evidence type="ECO:0000256" key="4">
    <source>
        <dbReference type="ARBA" id="ARBA00022737"/>
    </source>
</evidence>
<keyword evidence="3" id="KW-0479">Metal-binding</keyword>
<dbReference type="PROSITE" id="PS00028">
    <property type="entry name" value="ZINC_FINGER_C2H2_1"/>
    <property type="match status" value="4"/>
</dbReference>
<keyword evidence="15" id="KW-1185">Reference proteome</keyword>
<feature type="domain" description="C2H2-type" evidence="13">
    <location>
        <begin position="172"/>
        <end position="199"/>
    </location>
</feature>